<dbReference type="PROSITE" id="PS01315">
    <property type="entry name" value="CDS"/>
    <property type="match status" value="1"/>
</dbReference>
<feature type="transmembrane region" description="Helical" evidence="17">
    <location>
        <begin position="36"/>
        <end position="54"/>
    </location>
</feature>
<comment type="similarity">
    <text evidence="5 16">Belongs to the CDS family.</text>
</comment>
<sequence length="259" mass="28801">MIRGLVHILHFFPSISPCAGFFFGRTPLIKLSPKKTWEGFVGGLLGTVIVAYVLSQLLAGHKWMICPRRDLSLGPLDCEVPEEFLPHRYTWDDVDELIPEPVVEVMHMQQQQLPSRWADRLKGISIEAMPVQLHAMVLALFASVIAPFGGFCASGFKRAFGMKDFGDTIPGHGGVTDRFDCQVIMAMFSYVYYWTYISSAELSVGDVLDTALKLRDAQQVELFCKLGNLLVGESLLPGTAMDVLAPYMRQTIGNNSCLH</sequence>
<evidence type="ECO:0000256" key="9">
    <source>
        <dbReference type="ARBA" id="ARBA00022692"/>
    </source>
</evidence>
<keyword evidence="8 16" id="KW-0808">Transferase</keyword>
<evidence type="ECO:0000256" key="4">
    <source>
        <dbReference type="ARBA" id="ARBA00005189"/>
    </source>
</evidence>
<evidence type="ECO:0000256" key="13">
    <source>
        <dbReference type="ARBA" id="ARBA00023136"/>
    </source>
</evidence>
<evidence type="ECO:0000256" key="10">
    <source>
        <dbReference type="ARBA" id="ARBA00022695"/>
    </source>
</evidence>
<evidence type="ECO:0000256" key="2">
    <source>
        <dbReference type="ARBA" id="ARBA00004141"/>
    </source>
</evidence>
<dbReference type="InterPro" id="IPR000374">
    <property type="entry name" value="PC_trans"/>
</dbReference>
<keyword evidence="12" id="KW-0443">Lipid metabolism</keyword>
<comment type="catalytic activity">
    <reaction evidence="1 16">
        <text>a 1,2-diacyl-sn-glycero-3-phosphate + CTP + H(+) = a CDP-1,2-diacyl-sn-glycerol + diphosphate</text>
        <dbReference type="Rhea" id="RHEA:16229"/>
        <dbReference type="ChEBI" id="CHEBI:15378"/>
        <dbReference type="ChEBI" id="CHEBI:33019"/>
        <dbReference type="ChEBI" id="CHEBI:37563"/>
        <dbReference type="ChEBI" id="CHEBI:58332"/>
        <dbReference type="ChEBI" id="CHEBI:58608"/>
        <dbReference type="EC" id="2.7.7.41"/>
    </reaction>
</comment>
<keyword evidence="19" id="KW-1185">Reference proteome</keyword>
<protein>
    <recommendedName>
        <fullName evidence="6 16">Phosphatidate cytidylyltransferase</fullName>
        <ecNumber evidence="6 16">2.7.7.41</ecNumber>
    </recommendedName>
</protein>
<gene>
    <name evidence="18" type="ORF">DUNSADRAFT_3900</name>
</gene>
<dbReference type="PANTHER" id="PTHR13773:SF8">
    <property type="entry name" value="PHOSPHATIDATE CYTIDYLYLTRANSFERASE, PHOTORECEPTOR-SPECIFIC"/>
    <property type="match status" value="1"/>
</dbReference>
<dbReference type="Pfam" id="PF01148">
    <property type="entry name" value="CTP_transf_1"/>
    <property type="match status" value="1"/>
</dbReference>
<keyword evidence="7" id="KW-0444">Lipid biosynthesis</keyword>
<proteinExistence type="inferred from homology"/>
<evidence type="ECO:0000256" key="8">
    <source>
        <dbReference type="ARBA" id="ARBA00022679"/>
    </source>
</evidence>
<comment type="pathway">
    <text evidence="4">Lipid metabolism.</text>
</comment>
<organism evidence="18 19">
    <name type="scientific">Dunaliella salina</name>
    <name type="common">Green alga</name>
    <name type="synonym">Protococcus salinus</name>
    <dbReference type="NCBI Taxonomy" id="3046"/>
    <lineage>
        <taxon>Eukaryota</taxon>
        <taxon>Viridiplantae</taxon>
        <taxon>Chlorophyta</taxon>
        <taxon>core chlorophytes</taxon>
        <taxon>Chlorophyceae</taxon>
        <taxon>CS clade</taxon>
        <taxon>Chlamydomonadales</taxon>
        <taxon>Dunaliellaceae</taxon>
        <taxon>Dunaliella</taxon>
    </lineage>
</organism>
<evidence type="ECO:0000256" key="1">
    <source>
        <dbReference type="ARBA" id="ARBA00001698"/>
    </source>
</evidence>
<reference evidence="18" key="1">
    <citation type="submission" date="2017-08" db="EMBL/GenBank/DDBJ databases">
        <authorList>
            <person name="Polle J.E."/>
            <person name="Barry K."/>
            <person name="Cushman J."/>
            <person name="Schmutz J."/>
            <person name="Tran D."/>
            <person name="Hathwaick L.T."/>
            <person name="Yim W.C."/>
            <person name="Jenkins J."/>
            <person name="Mckie-Krisberg Z.M."/>
            <person name="Prochnik S."/>
            <person name="Lindquist E."/>
            <person name="Dockter R.B."/>
            <person name="Adam C."/>
            <person name="Molina H."/>
            <person name="Bunkerborg J."/>
            <person name="Jin E."/>
            <person name="Buchheim M."/>
            <person name="Magnuson J."/>
        </authorList>
    </citation>
    <scope>NUCLEOTIDE SEQUENCE</scope>
    <source>
        <strain evidence="18">CCAP 19/18</strain>
    </source>
</reference>
<evidence type="ECO:0000256" key="6">
    <source>
        <dbReference type="ARBA" id="ARBA00012487"/>
    </source>
</evidence>
<dbReference type="Proteomes" id="UP000815325">
    <property type="component" value="Unassembled WGS sequence"/>
</dbReference>
<keyword evidence="15" id="KW-1208">Phospholipid metabolism</keyword>
<feature type="transmembrane region" description="Helical" evidence="17">
    <location>
        <begin position="131"/>
        <end position="153"/>
    </location>
</feature>
<evidence type="ECO:0000256" key="12">
    <source>
        <dbReference type="ARBA" id="ARBA00023098"/>
    </source>
</evidence>
<evidence type="ECO:0000256" key="15">
    <source>
        <dbReference type="ARBA" id="ARBA00023264"/>
    </source>
</evidence>
<dbReference type="PANTHER" id="PTHR13773">
    <property type="entry name" value="PHOSPHATIDATE CYTIDYLYLTRANSFERASE"/>
    <property type="match status" value="1"/>
</dbReference>
<comment type="caution">
    <text evidence="18">The sequence shown here is derived from an EMBL/GenBank/DDBJ whole genome shotgun (WGS) entry which is preliminary data.</text>
</comment>
<keyword evidence="10 16" id="KW-0548">Nucleotidyltransferase</keyword>
<name>A0ABQ7GT50_DUNSA</name>
<keyword evidence="11 17" id="KW-1133">Transmembrane helix</keyword>
<evidence type="ECO:0000256" key="5">
    <source>
        <dbReference type="ARBA" id="ARBA00010185"/>
    </source>
</evidence>
<evidence type="ECO:0000256" key="14">
    <source>
        <dbReference type="ARBA" id="ARBA00023209"/>
    </source>
</evidence>
<accession>A0ABQ7GT50</accession>
<dbReference type="EC" id="2.7.7.41" evidence="6 16"/>
<keyword evidence="14" id="KW-0594">Phospholipid biosynthesis</keyword>
<keyword evidence="13 17" id="KW-0472">Membrane</keyword>
<evidence type="ECO:0000256" key="7">
    <source>
        <dbReference type="ARBA" id="ARBA00022516"/>
    </source>
</evidence>
<evidence type="ECO:0000256" key="16">
    <source>
        <dbReference type="RuleBase" id="RU003938"/>
    </source>
</evidence>
<dbReference type="InterPro" id="IPR016720">
    <property type="entry name" value="PC_Trfase_euk"/>
</dbReference>
<keyword evidence="9 16" id="KW-0812">Transmembrane</keyword>
<comment type="subcellular location">
    <subcellularLocation>
        <location evidence="2">Membrane</location>
        <topology evidence="2">Multi-pass membrane protein</topology>
    </subcellularLocation>
</comment>
<evidence type="ECO:0000313" key="19">
    <source>
        <dbReference type="Proteomes" id="UP000815325"/>
    </source>
</evidence>
<evidence type="ECO:0000313" key="18">
    <source>
        <dbReference type="EMBL" id="KAF5837757.1"/>
    </source>
</evidence>
<evidence type="ECO:0000256" key="3">
    <source>
        <dbReference type="ARBA" id="ARBA00005119"/>
    </source>
</evidence>
<dbReference type="GO" id="GO:0016779">
    <property type="term" value="F:nucleotidyltransferase activity"/>
    <property type="evidence" value="ECO:0007669"/>
    <property type="project" value="UniProtKB-KW"/>
</dbReference>
<feature type="transmembrane region" description="Helical" evidence="17">
    <location>
        <begin position="6"/>
        <end position="24"/>
    </location>
</feature>
<comment type="pathway">
    <text evidence="3 16">Phospholipid metabolism; CDP-diacylglycerol biosynthesis; CDP-diacylglycerol from sn-glycerol 3-phosphate: step 3/3.</text>
</comment>
<evidence type="ECO:0000256" key="17">
    <source>
        <dbReference type="SAM" id="Phobius"/>
    </source>
</evidence>
<evidence type="ECO:0000256" key="11">
    <source>
        <dbReference type="ARBA" id="ARBA00022989"/>
    </source>
</evidence>
<dbReference type="EMBL" id="MU069604">
    <property type="protein sequence ID" value="KAF5837757.1"/>
    <property type="molecule type" value="Genomic_DNA"/>
</dbReference>